<evidence type="ECO:0000313" key="2">
    <source>
        <dbReference type="Proteomes" id="UP000002608"/>
    </source>
</evidence>
<accession>A8H6H7</accession>
<dbReference type="EMBL" id="CP000851">
    <property type="protein sequence ID" value="ABV88164.1"/>
    <property type="molecule type" value="Genomic_DNA"/>
</dbReference>
<proteinExistence type="predicted"/>
<gene>
    <name evidence="1" type="ordered locus">Spea_2846</name>
</gene>
<dbReference type="AlphaFoldDB" id="A8H6H7"/>
<dbReference type="RefSeq" id="WP_012156070.1">
    <property type="nucleotide sequence ID" value="NC_009901.1"/>
</dbReference>
<sequence>MTLVTIYYDTAFRFECELNIDYLKLGDAIYVNENTKEVALHPKKKFEKYYIGHIAKKSCVIQVHDGSLNIEGEVDYIFGELNGHFVENKVSKNVVQKSVMYSANKIRSKQLHKTRELECQQFRKWVRVLNRMDLCRILMNPDVGRGLSSHWSPLIEYHCLTCFDLLGQKERYTDFGGWIKGSKYKSERDNVLIPTNTAQDKIAELYHSEYQRLYGVKNSFFNFIDNILDKNHLNELLNSIRIYQNGINDDTSEFGNEADKKKYLYEVRNLYTHNLEAQFGVHPDSFPSGIPNAWNCRKQIINQGSFNTYAVYGWPNTLINTVMNGLKRQIEQYSEYN</sequence>
<keyword evidence="2" id="KW-1185">Reference proteome</keyword>
<reference evidence="1 2" key="1">
    <citation type="submission" date="2007-10" db="EMBL/GenBank/DDBJ databases">
        <title>Complete sequence of Shewanella pealeana ATCC 700345.</title>
        <authorList>
            <consortium name="US DOE Joint Genome Institute"/>
            <person name="Copeland A."/>
            <person name="Lucas S."/>
            <person name="Lapidus A."/>
            <person name="Barry K."/>
            <person name="Glavina del Rio T."/>
            <person name="Dalin E."/>
            <person name="Tice H."/>
            <person name="Pitluck S."/>
            <person name="Chertkov O."/>
            <person name="Brettin T."/>
            <person name="Bruce D."/>
            <person name="Detter J.C."/>
            <person name="Han C."/>
            <person name="Schmutz J."/>
            <person name="Larimer F."/>
            <person name="Land M."/>
            <person name="Hauser L."/>
            <person name="Kyrpides N."/>
            <person name="Kim E."/>
            <person name="Zhao J.-S.Z."/>
            <person name="Manno D."/>
            <person name="Hawari J."/>
            <person name="Richardson P."/>
        </authorList>
    </citation>
    <scope>NUCLEOTIDE SEQUENCE [LARGE SCALE GENOMIC DNA]</scope>
    <source>
        <strain evidence="2">ATCC 700345 / ANG-SQ1</strain>
    </source>
</reference>
<dbReference type="HOGENOM" id="CLU_823596_0_0_6"/>
<name>A8H6H7_SHEPA</name>
<organism evidence="1 2">
    <name type="scientific">Shewanella pealeana (strain ATCC 700345 / ANG-SQ1)</name>
    <dbReference type="NCBI Taxonomy" id="398579"/>
    <lineage>
        <taxon>Bacteria</taxon>
        <taxon>Pseudomonadati</taxon>
        <taxon>Pseudomonadota</taxon>
        <taxon>Gammaproteobacteria</taxon>
        <taxon>Alteromonadales</taxon>
        <taxon>Shewanellaceae</taxon>
        <taxon>Shewanella</taxon>
    </lineage>
</organism>
<dbReference type="OrthoDB" id="9554074at2"/>
<protein>
    <submittedName>
        <fullName evidence="1">Uncharacterized protein</fullName>
    </submittedName>
</protein>
<dbReference type="KEGG" id="spl:Spea_2846"/>
<dbReference type="Proteomes" id="UP000002608">
    <property type="component" value="Chromosome"/>
</dbReference>
<evidence type="ECO:0000313" key="1">
    <source>
        <dbReference type="EMBL" id="ABV88164.1"/>
    </source>
</evidence>